<organism evidence="2">
    <name type="scientific">Archaeoglobus fulgidus</name>
    <dbReference type="NCBI Taxonomy" id="2234"/>
    <lineage>
        <taxon>Archaea</taxon>
        <taxon>Methanobacteriati</taxon>
        <taxon>Methanobacteriota</taxon>
        <taxon>Archaeoglobi</taxon>
        <taxon>Archaeoglobales</taxon>
        <taxon>Archaeoglobaceae</taxon>
        <taxon>Archaeoglobus</taxon>
    </lineage>
</organism>
<comment type="caution">
    <text evidence="2">The sequence shown here is derived from an EMBL/GenBank/DDBJ whole genome shotgun (WGS) entry which is preliminary data.</text>
</comment>
<evidence type="ECO:0008006" key="3">
    <source>
        <dbReference type="Google" id="ProtNLM"/>
    </source>
</evidence>
<feature type="transmembrane region" description="Helical" evidence="1">
    <location>
        <begin position="6"/>
        <end position="28"/>
    </location>
</feature>
<protein>
    <recommendedName>
        <fullName evidence="3">DUF1616 domain-containing protein</fullName>
    </recommendedName>
</protein>
<accession>A0A7J2TJF4</accession>
<dbReference type="EMBL" id="DSLA01000055">
    <property type="protein sequence ID" value="HEH35191.1"/>
    <property type="molecule type" value="Genomic_DNA"/>
</dbReference>
<keyword evidence="1" id="KW-1133">Transmembrane helix</keyword>
<reference evidence="2" key="1">
    <citation type="journal article" date="2020" name="mSystems">
        <title>Genome- and Community-Level Interaction Insights into Carbon Utilization and Element Cycling Functions of Hydrothermarchaeota in Hydrothermal Sediment.</title>
        <authorList>
            <person name="Zhou Z."/>
            <person name="Liu Y."/>
            <person name="Xu W."/>
            <person name="Pan J."/>
            <person name="Luo Z.H."/>
            <person name="Li M."/>
        </authorList>
    </citation>
    <scope>NUCLEOTIDE SEQUENCE [LARGE SCALE GENOMIC DNA]</scope>
    <source>
        <strain evidence="2">SpSt-26</strain>
    </source>
</reference>
<dbReference type="AlphaFoldDB" id="A0A7J2TJF4"/>
<name>A0A7J2TJF4_ARCFL</name>
<evidence type="ECO:0000256" key="1">
    <source>
        <dbReference type="SAM" id="Phobius"/>
    </source>
</evidence>
<sequence length="142" mass="15980">MRASKIWPIAVYLVLISIGVGATVYFSISGKIEVIDSKIKVEPYWFRDNISKGAEFVKELNVKNYGQETCVYFTYVIQGPDSENVSVKFKNSTGEFINYYNKICLPSGSESEPSNTKVYAHIQVNETAESGSYAVYIFVRSD</sequence>
<keyword evidence="1" id="KW-0472">Membrane</keyword>
<proteinExistence type="predicted"/>
<evidence type="ECO:0000313" key="2">
    <source>
        <dbReference type="EMBL" id="HEH35191.1"/>
    </source>
</evidence>
<keyword evidence="1" id="KW-0812">Transmembrane</keyword>
<gene>
    <name evidence="2" type="ORF">ENP88_03360</name>
</gene>